<dbReference type="InParanoid" id="A0A1E7FPA4"/>
<gene>
    <name evidence="1" type="ORF">FRACYDRAFT_235691</name>
</gene>
<accession>A0A1E7FPA4</accession>
<evidence type="ECO:0000313" key="1">
    <source>
        <dbReference type="EMBL" id="OEU19633.1"/>
    </source>
</evidence>
<reference evidence="1 2" key="1">
    <citation type="submission" date="2016-09" db="EMBL/GenBank/DDBJ databases">
        <title>Extensive genetic diversity and differential bi-allelic expression allows diatom success in the polar Southern Ocean.</title>
        <authorList>
            <consortium name="DOE Joint Genome Institute"/>
            <person name="Mock T."/>
            <person name="Otillar R.P."/>
            <person name="Strauss J."/>
            <person name="Dupont C."/>
            <person name="Frickenhaus S."/>
            <person name="Maumus F."/>
            <person name="Mcmullan M."/>
            <person name="Sanges R."/>
            <person name="Schmutz J."/>
            <person name="Toseland A."/>
            <person name="Valas R."/>
            <person name="Veluchamy A."/>
            <person name="Ward B.J."/>
            <person name="Allen A."/>
            <person name="Barry K."/>
            <person name="Falciatore A."/>
            <person name="Ferrante M."/>
            <person name="Fortunato A.E."/>
            <person name="Gloeckner G."/>
            <person name="Gruber A."/>
            <person name="Hipkin R."/>
            <person name="Janech M."/>
            <person name="Kroth P."/>
            <person name="Leese F."/>
            <person name="Lindquist E."/>
            <person name="Lyon B.R."/>
            <person name="Martin J."/>
            <person name="Mayer C."/>
            <person name="Parker M."/>
            <person name="Quesneville H."/>
            <person name="Raymond J."/>
            <person name="Uhlig C."/>
            <person name="Valentin K.U."/>
            <person name="Worden A.Z."/>
            <person name="Armbrust E.V."/>
            <person name="Bowler C."/>
            <person name="Green B."/>
            <person name="Moulton V."/>
            <person name="Van Oosterhout C."/>
            <person name="Grigoriev I."/>
        </authorList>
    </citation>
    <scope>NUCLEOTIDE SEQUENCE [LARGE SCALE GENOMIC DNA]</scope>
    <source>
        <strain evidence="1 2">CCMP1102</strain>
    </source>
</reference>
<keyword evidence="2" id="KW-1185">Reference proteome</keyword>
<protein>
    <submittedName>
        <fullName evidence="1">Uncharacterized protein</fullName>
    </submittedName>
</protein>
<organism evidence="1 2">
    <name type="scientific">Fragilariopsis cylindrus CCMP1102</name>
    <dbReference type="NCBI Taxonomy" id="635003"/>
    <lineage>
        <taxon>Eukaryota</taxon>
        <taxon>Sar</taxon>
        <taxon>Stramenopiles</taxon>
        <taxon>Ochrophyta</taxon>
        <taxon>Bacillariophyta</taxon>
        <taxon>Bacillariophyceae</taxon>
        <taxon>Bacillariophycidae</taxon>
        <taxon>Bacillariales</taxon>
        <taxon>Bacillariaceae</taxon>
        <taxon>Fragilariopsis</taxon>
    </lineage>
</organism>
<dbReference type="AlphaFoldDB" id="A0A1E7FPA4"/>
<sequence length="289" mass="32385">MDVADLLIVQASRDGYNLTFDIDYENGIESIEDVNSRNGTFCTTELVLEYSGFGNTSESSSPVYLCATIAEFSRRYPSKITVTSGVYRNKPQAYQDEADGSWMGIVFETAASITKSTEKDGVKLTIDIDTTKNGIPRLRRRIWNHLLPQSGVQAALTVPFPRSIVQEIVSVYGTEVILMNVCNYTIKCATQDDCYIMVKDGKCDVTADDCISALVRVSQDPDELVETGVVPGTEDFLAFSMKTSLNPSVQIEITNWVHDYTHDMDLTTIGVVQLNDEKRYYRWQYNPPK</sequence>
<proteinExistence type="predicted"/>
<dbReference type="EMBL" id="KV784355">
    <property type="protein sequence ID" value="OEU19633.1"/>
    <property type="molecule type" value="Genomic_DNA"/>
</dbReference>
<evidence type="ECO:0000313" key="2">
    <source>
        <dbReference type="Proteomes" id="UP000095751"/>
    </source>
</evidence>
<dbReference type="KEGG" id="fcy:FRACYDRAFT_235691"/>
<name>A0A1E7FPA4_9STRA</name>
<dbReference type="Proteomes" id="UP000095751">
    <property type="component" value="Unassembled WGS sequence"/>
</dbReference>